<evidence type="ECO:0000313" key="3">
    <source>
        <dbReference type="Proteomes" id="UP000540989"/>
    </source>
</evidence>
<feature type="region of interest" description="Disordered" evidence="1">
    <location>
        <begin position="33"/>
        <end position="69"/>
    </location>
</feature>
<protein>
    <submittedName>
        <fullName evidence="2">Uncharacterized protein</fullName>
    </submittedName>
</protein>
<evidence type="ECO:0000313" key="2">
    <source>
        <dbReference type="EMBL" id="MBB5059776.1"/>
    </source>
</evidence>
<accession>A0A7W8E5L8</accession>
<proteinExistence type="predicted"/>
<evidence type="ECO:0000256" key="1">
    <source>
        <dbReference type="SAM" id="MobiDB-lite"/>
    </source>
</evidence>
<name>A0A7W8E5L8_9BACT</name>
<dbReference type="AlphaFoldDB" id="A0A7W8E5L8"/>
<feature type="compositionally biased region" description="Polar residues" evidence="1">
    <location>
        <begin position="45"/>
        <end position="62"/>
    </location>
</feature>
<gene>
    <name evidence="2" type="ORF">HDF16_004505</name>
</gene>
<dbReference type="Proteomes" id="UP000540989">
    <property type="component" value="Unassembled WGS sequence"/>
</dbReference>
<sequence>MTDSNDFIPKPGAIKIGGLGRKAQKLQALRDKAAQGKTGAKPLNAASTNMKAKDSFANTKKTTFQRKAV</sequence>
<comment type="caution">
    <text evidence="2">The sequence shown here is derived from an EMBL/GenBank/DDBJ whole genome shotgun (WGS) entry which is preliminary data.</text>
</comment>
<reference evidence="2 3" key="1">
    <citation type="submission" date="2020-08" db="EMBL/GenBank/DDBJ databases">
        <title>Genomic Encyclopedia of Type Strains, Phase IV (KMG-V): Genome sequencing to study the core and pangenomes of soil and plant-associated prokaryotes.</title>
        <authorList>
            <person name="Whitman W."/>
        </authorList>
    </citation>
    <scope>NUCLEOTIDE SEQUENCE [LARGE SCALE GENOMIC DNA]</scope>
    <source>
        <strain evidence="2 3">M8UP14</strain>
    </source>
</reference>
<dbReference type="RefSeq" id="WP_184221609.1">
    <property type="nucleotide sequence ID" value="NZ_JACHIP010000007.1"/>
</dbReference>
<organism evidence="2 3">
    <name type="scientific">Granulicella aggregans</name>
    <dbReference type="NCBI Taxonomy" id="474949"/>
    <lineage>
        <taxon>Bacteria</taxon>
        <taxon>Pseudomonadati</taxon>
        <taxon>Acidobacteriota</taxon>
        <taxon>Terriglobia</taxon>
        <taxon>Terriglobales</taxon>
        <taxon>Acidobacteriaceae</taxon>
        <taxon>Granulicella</taxon>
    </lineage>
</organism>
<dbReference type="EMBL" id="JACHIP010000007">
    <property type="protein sequence ID" value="MBB5059776.1"/>
    <property type="molecule type" value="Genomic_DNA"/>
</dbReference>
<keyword evidence="3" id="KW-1185">Reference proteome</keyword>